<keyword evidence="6" id="KW-0249">Electron transport</keyword>
<proteinExistence type="inferred from homology"/>
<evidence type="ECO:0000313" key="9">
    <source>
        <dbReference type="EMBL" id="KAF1838256.1"/>
    </source>
</evidence>
<dbReference type="PANTHER" id="PTHR12653:SF0">
    <property type="entry name" value="NADH DEHYDROGENASE [UBIQUINONE] 1 ALPHA SUBCOMPLEX SUBUNIT 5"/>
    <property type="match status" value="1"/>
</dbReference>
<evidence type="ECO:0000256" key="8">
    <source>
        <dbReference type="ARBA" id="ARBA00023136"/>
    </source>
</evidence>
<dbReference type="EMBL" id="ML975253">
    <property type="protein sequence ID" value="KAF1838256.1"/>
    <property type="molecule type" value="Genomic_DNA"/>
</dbReference>
<gene>
    <name evidence="9" type="ORF">BDW02DRAFT_565069</name>
</gene>
<sequence>MRAAARLLASVKPGQVLEAGTPTGLTGLHTHPSPRSTLLYHYHSTLDLLKKIPESSVYRQSTEALTKHRLAIVEQAEPAGWEEWQKKIRQQVAKDPDAYQVVGTGAGQTVIMPPRNELDPRTRAAEWDGEAVQSFPEGIRSSKERLPHVQQMKGDANYTPERAFRAFANVRSAPEPQFTREAISDLESRIGAGLIEEVIQVAEGEHKLVDTMIRAKVWEPLEEPAPEGQWTYFERMTHTSTQNP</sequence>
<reference evidence="9" key="1">
    <citation type="submission" date="2020-01" db="EMBL/GenBank/DDBJ databases">
        <authorList>
            <consortium name="DOE Joint Genome Institute"/>
            <person name="Haridas S."/>
            <person name="Albert R."/>
            <person name="Binder M."/>
            <person name="Bloem J."/>
            <person name="Labutti K."/>
            <person name="Salamov A."/>
            <person name="Andreopoulos B."/>
            <person name="Baker S.E."/>
            <person name="Barry K."/>
            <person name="Bills G."/>
            <person name="Bluhm B.H."/>
            <person name="Cannon C."/>
            <person name="Castanera R."/>
            <person name="Culley D.E."/>
            <person name="Daum C."/>
            <person name="Ezra D."/>
            <person name="Gonzalez J.B."/>
            <person name="Henrissat B."/>
            <person name="Kuo A."/>
            <person name="Liang C."/>
            <person name="Lipzen A."/>
            <person name="Lutzoni F."/>
            <person name="Magnuson J."/>
            <person name="Mondo S."/>
            <person name="Nolan M."/>
            <person name="Ohm R."/>
            <person name="Pangilinan J."/>
            <person name="Park H.-J."/>
            <person name="Ramirez L."/>
            <person name="Alfaro M."/>
            <person name="Sun H."/>
            <person name="Tritt A."/>
            <person name="Yoshinaga Y."/>
            <person name="Zwiers L.-H."/>
            <person name="Turgeon B.G."/>
            <person name="Goodwin S.B."/>
            <person name="Spatafora J.W."/>
            <person name="Crous P.W."/>
            <person name="Grigoriev I.V."/>
        </authorList>
    </citation>
    <scope>NUCLEOTIDE SEQUENCE</scope>
    <source>
        <strain evidence="9">P77</strain>
    </source>
</reference>
<comment type="subcellular location">
    <subcellularLocation>
        <location evidence="1">Mitochondrion inner membrane</location>
        <topology evidence="1">Peripheral membrane protein</topology>
        <orientation evidence="1">Matrix side</orientation>
    </subcellularLocation>
</comment>
<evidence type="ECO:0000256" key="4">
    <source>
        <dbReference type="ARBA" id="ARBA00022660"/>
    </source>
</evidence>
<dbReference type="GO" id="GO:0022904">
    <property type="term" value="P:respiratory electron transport chain"/>
    <property type="evidence" value="ECO:0007669"/>
    <property type="project" value="InterPro"/>
</dbReference>
<evidence type="ECO:0000256" key="7">
    <source>
        <dbReference type="ARBA" id="ARBA00023128"/>
    </source>
</evidence>
<evidence type="ECO:0000256" key="2">
    <source>
        <dbReference type="ARBA" id="ARBA00010261"/>
    </source>
</evidence>
<keyword evidence="10" id="KW-1185">Reference proteome</keyword>
<dbReference type="Pfam" id="PF04716">
    <property type="entry name" value="ETC_C1_NDUFA5"/>
    <property type="match status" value="1"/>
</dbReference>
<evidence type="ECO:0000256" key="6">
    <source>
        <dbReference type="ARBA" id="ARBA00022982"/>
    </source>
</evidence>
<dbReference type="InterPro" id="IPR006806">
    <property type="entry name" value="NDUFA5"/>
</dbReference>
<evidence type="ECO:0000256" key="5">
    <source>
        <dbReference type="ARBA" id="ARBA00022792"/>
    </source>
</evidence>
<dbReference type="GO" id="GO:0005743">
    <property type="term" value="C:mitochondrial inner membrane"/>
    <property type="evidence" value="ECO:0007669"/>
    <property type="project" value="UniProtKB-SubCell"/>
</dbReference>
<organism evidence="9 10">
    <name type="scientific">Decorospora gaudefroyi</name>
    <dbReference type="NCBI Taxonomy" id="184978"/>
    <lineage>
        <taxon>Eukaryota</taxon>
        <taxon>Fungi</taxon>
        <taxon>Dikarya</taxon>
        <taxon>Ascomycota</taxon>
        <taxon>Pezizomycotina</taxon>
        <taxon>Dothideomycetes</taxon>
        <taxon>Pleosporomycetidae</taxon>
        <taxon>Pleosporales</taxon>
        <taxon>Pleosporineae</taxon>
        <taxon>Pleosporaceae</taxon>
        <taxon>Decorospora</taxon>
    </lineage>
</organism>
<comment type="similarity">
    <text evidence="2">Belongs to the complex I NDUFA5 subunit family.</text>
</comment>
<accession>A0A6A5KTM9</accession>
<evidence type="ECO:0000256" key="3">
    <source>
        <dbReference type="ARBA" id="ARBA00022448"/>
    </source>
</evidence>
<evidence type="ECO:0000256" key="1">
    <source>
        <dbReference type="ARBA" id="ARBA00004443"/>
    </source>
</evidence>
<keyword evidence="8" id="KW-0472">Membrane</keyword>
<dbReference type="OrthoDB" id="286811at2759"/>
<dbReference type="Proteomes" id="UP000800040">
    <property type="component" value="Unassembled WGS sequence"/>
</dbReference>
<dbReference type="AlphaFoldDB" id="A0A6A5KTM9"/>
<keyword evidence="3" id="KW-0813">Transport</keyword>
<evidence type="ECO:0000313" key="10">
    <source>
        <dbReference type="Proteomes" id="UP000800040"/>
    </source>
</evidence>
<protein>
    <submittedName>
        <fullName evidence="9">Uncharacterized protein</fullName>
    </submittedName>
</protein>
<keyword evidence="5" id="KW-0999">Mitochondrion inner membrane</keyword>
<name>A0A6A5KTM9_9PLEO</name>
<dbReference type="PANTHER" id="PTHR12653">
    <property type="entry name" value="NADH-UBIQUINONE OXIDOREDUCTASE 13 KD-B SUBUNIT"/>
    <property type="match status" value="1"/>
</dbReference>
<keyword evidence="7" id="KW-0496">Mitochondrion</keyword>
<keyword evidence="4" id="KW-0679">Respiratory chain</keyword>